<comment type="similarity">
    <text evidence="5">Belongs to the anthrone oxygenase family.</text>
</comment>
<dbReference type="PANTHER" id="PTHR35042">
    <property type="entry name" value="ANTHRONE OXYGENASE ENCC"/>
    <property type="match status" value="1"/>
</dbReference>
<dbReference type="PANTHER" id="PTHR35042:SF1">
    <property type="entry name" value="DUF1772-DOMAIN-CONTAINING PROTEIN"/>
    <property type="match status" value="1"/>
</dbReference>
<evidence type="ECO:0000256" key="6">
    <source>
        <dbReference type="SAM" id="Phobius"/>
    </source>
</evidence>
<dbReference type="OrthoDB" id="5954308at2759"/>
<evidence type="ECO:0000256" key="5">
    <source>
        <dbReference type="ARBA" id="ARBA00034313"/>
    </source>
</evidence>
<evidence type="ECO:0000313" key="7">
    <source>
        <dbReference type="EMBL" id="KAH7148172.1"/>
    </source>
</evidence>
<feature type="transmembrane region" description="Helical" evidence="6">
    <location>
        <begin position="153"/>
        <end position="176"/>
    </location>
</feature>
<name>A0A9P9J7C3_9HYPO</name>
<dbReference type="Pfam" id="PF08592">
    <property type="entry name" value="Anthrone_oxy"/>
    <property type="match status" value="1"/>
</dbReference>
<dbReference type="InterPro" id="IPR013901">
    <property type="entry name" value="Anthrone_oxy"/>
</dbReference>
<proteinExistence type="inferred from homology"/>
<dbReference type="EMBL" id="JAGMUV010000007">
    <property type="protein sequence ID" value="KAH7148172.1"/>
    <property type="molecule type" value="Genomic_DNA"/>
</dbReference>
<dbReference type="Proteomes" id="UP000738349">
    <property type="component" value="Unassembled WGS sequence"/>
</dbReference>
<keyword evidence="4 6" id="KW-0472">Membrane</keyword>
<evidence type="ECO:0000256" key="3">
    <source>
        <dbReference type="ARBA" id="ARBA00022989"/>
    </source>
</evidence>
<organism evidence="7 8">
    <name type="scientific">Dactylonectria macrodidyma</name>
    <dbReference type="NCBI Taxonomy" id="307937"/>
    <lineage>
        <taxon>Eukaryota</taxon>
        <taxon>Fungi</taxon>
        <taxon>Dikarya</taxon>
        <taxon>Ascomycota</taxon>
        <taxon>Pezizomycotina</taxon>
        <taxon>Sordariomycetes</taxon>
        <taxon>Hypocreomycetidae</taxon>
        <taxon>Hypocreales</taxon>
        <taxon>Nectriaceae</taxon>
        <taxon>Dactylonectria</taxon>
    </lineage>
</organism>
<comment type="subcellular location">
    <subcellularLocation>
        <location evidence="1">Membrane</location>
        <topology evidence="1">Multi-pass membrane protein</topology>
    </subcellularLocation>
</comment>
<keyword evidence="3 6" id="KW-1133">Transmembrane helix</keyword>
<dbReference type="GO" id="GO:0016020">
    <property type="term" value="C:membrane"/>
    <property type="evidence" value="ECO:0007669"/>
    <property type="project" value="UniProtKB-SubCell"/>
</dbReference>
<keyword evidence="2 6" id="KW-0812">Transmembrane</keyword>
<accession>A0A9P9J7C3</accession>
<keyword evidence="8" id="KW-1185">Reference proteome</keyword>
<reference evidence="7" key="1">
    <citation type="journal article" date="2021" name="Nat. Commun.">
        <title>Genetic determinants of endophytism in the Arabidopsis root mycobiome.</title>
        <authorList>
            <person name="Mesny F."/>
            <person name="Miyauchi S."/>
            <person name="Thiergart T."/>
            <person name="Pickel B."/>
            <person name="Atanasova L."/>
            <person name="Karlsson M."/>
            <person name="Huettel B."/>
            <person name="Barry K.W."/>
            <person name="Haridas S."/>
            <person name="Chen C."/>
            <person name="Bauer D."/>
            <person name="Andreopoulos W."/>
            <person name="Pangilinan J."/>
            <person name="LaButti K."/>
            <person name="Riley R."/>
            <person name="Lipzen A."/>
            <person name="Clum A."/>
            <person name="Drula E."/>
            <person name="Henrissat B."/>
            <person name="Kohler A."/>
            <person name="Grigoriev I.V."/>
            <person name="Martin F.M."/>
            <person name="Hacquard S."/>
        </authorList>
    </citation>
    <scope>NUCLEOTIDE SEQUENCE</scope>
    <source>
        <strain evidence="7">MPI-CAGE-AT-0147</strain>
    </source>
</reference>
<sequence length="177" mass="19267">MTAFMIASISGIAFTISFLSQNLTLSRIGIPALLYRTSSIHSTGKEQASDLAHQWQKIYDRGHIMGPGAALMSTSSFIYALKKTESLSDNLSDNHKVLLITAASLPTMIFPYTYLLMDGINQELFWRAGTRKKSPSGPNASAKLSTTELVQKWGYYNLVRAFIPALGGLCGAIVLCA</sequence>
<evidence type="ECO:0000313" key="8">
    <source>
        <dbReference type="Proteomes" id="UP000738349"/>
    </source>
</evidence>
<comment type="caution">
    <text evidence="7">The sequence shown here is derived from an EMBL/GenBank/DDBJ whole genome shotgun (WGS) entry which is preliminary data.</text>
</comment>
<evidence type="ECO:0000256" key="4">
    <source>
        <dbReference type="ARBA" id="ARBA00023136"/>
    </source>
</evidence>
<dbReference type="AlphaFoldDB" id="A0A9P9J7C3"/>
<evidence type="ECO:0000256" key="2">
    <source>
        <dbReference type="ARBA" id="ARBA00022692"/>
    </source>
</evidence>
<feature type="transmembrane region" description="Helical" evidence="6">
    <location>
        <begin position="97"/>
        <end position="117"/>
    </location>
</feature>
<protein>
    <submittedName>
        <fullName evidence="7">Uncharacterized protein</fullName>
    </submittedName>
</protein>
<gene>
    <name evidence="7" type="ORF">EDB81DRAFT_758624</name>
</gene>
<evidence type="ECO:0000256" key="1">
    <source>
        <dbReference type="ARBA" id="ARBA00004141"/>
    </source>
</evidence>